<protein>
    <recommendedName>
        <fullName evidence="1">Methyltransferase type 11 domain-containing protein</fullName>
    </recommendedName>
</protein>
<dbReference type="SUPFAM" id="SSF53335">
    <property type="entry name" value="S-adenosyl-L-methionine-dependent methyltransferases"/>
    <property type="match status" value="1"/>
</dbReference>
<feature type="domain" description="Methyltransferase type 11" evidence="1">
    <location>
        <begin position="134"/>
        <end position="181"/>
    </location>
</feature>
<dbReference type="GO" id="GO:0008757">
    <property type="term" value="F:S-adenosylmethionine-dependent methyltransferase activity"/>
    <property type="evidence" value="ECO:0007669"/>
    <property type="project" value="InterPro"/>
</dbReference>
<gene>
    <name evidence="2" type="ORF">METZ01_LOCUS382334</name>
</gene>
<reference evidence="2" key="1">
    <citation type="submission" date="2018-05" db="EMBL/GenBank/DDBJ databases">
        <authorList>
            <person name="Lanie J.A."/>
            <person name="Ng W.-L."/>
            <person name="Kazmierczak K.M."/>
            <person name="Andrzejewski T.M."/>
            <person name="Davidsen T.M."/>
            <person name="Wayne K.J."/>
            <person name="Tettelin H."/>
            <person name="Glass J.I."/>
            <person name="Rusch D."/>
            <person name="Podicherti R."/>
            <person name="Tsui H.-C.T."/>
            <person name="Winkler M.E."/>
        </authorList>
    </citation>
    <scope>NUCLEOTIDE SEQUENCE</scope>
</reference>
<dbReference type="Gene3D" id="3.40.50.150">
    <property type="entry name" value="Vaccinia Virus protein VP39"/>
    <property type="match status" value="1"/>
</dbReference>
<feature type="non-terminal residue" evidence="2">
    <location>
        <position position="240"/>
    </location>
</feature>
<dbReference type="Pfam" id="PF08241">
    <property type="entry name" value="Methyltransf_11"/>
    <property type="match status" value="1"/>
</dbReference>
<dbReference type="InterPro" id="IPR013216">
    <property type="entry name" value="Methyltransf_11"/>
</dbReference>
<dbReference type="AlphaFoldDB" id="A0A382U5D2"/>
<dbReference type="EMBL" id="UINC01141629">
    <property type="protein sequence ID" value="SVD29480.1"/>
    <property type="molecule type" value="Genomic_DNA"/>
</dbReference>
<sequence>MKKLSKSDLEEKNAEQAVTIESLRENCLGSIKIKSKRFNYSHKGPKIVRFINKKLYKYGVGGALNRYDSSLTLYSSRNDKKLYSSFSENAIFCNFGSGAFQHPRWINFDFPGRTEFYKTIQGEAGIDFKPIDLCTENLRLPFESESVSLIFCAHALEHLEEAKARNFLCECARILKSGGTMRIAMPSTDNDFFISKIINSQDLIEAKVKLASILSATFHTLSPTNKLDPETIAEDVIAND</sequence>
<evidence type="ECO:0000259" key="1">
    <source>
        <dbReference type="Pfam" id="PF08241"/>
    </source>
</evidence>
<dbReference type="InterPro" id="IPR029063">
    <property type="entry name" value="SAM-dependent_MTases_sf"/>
</dbReference>
<proteinExistence type="predicted"/>
<name>A0A382U5D2_9ZZZZ</name>
<accession>A0A382U5D2</accession>
<evidence type="ECO:0000313" key="2">
    <source>
        <dbReference type="EMBL" id="SVD29480.1"/>
    </source>
</evidence>
<organism evidence="2">
    <name type="scientific">marine metagenome</name>
    <dbReference type="NCBI Taxonomy" id="408172"/>
    <lineage>
        <taxon>unclassified sequences</taxon>
        <taxon>metagenomes</taxon>
        <taxon>ecological metagenomes</taxon>
    </lineage>
</organism>